<name>A0AAV6VJX8_9ARAC</name>
<protein>
    <submittedName>
        <fullName evidence="2">Uncharacterized protein</fullName>
    </submittedName>
</protein>
<feature type="region of interest" description="Disordered" evidence="1">
    <location>
        <begin position="531"/>
        <end position="599"/>
    </location>
</feature>
<evidence type="ECO:0000256" key="1">
    <source>
        <dbReference type="SAM" id="MobiDB-lite"/>
    </source>
</evidence>
<comment type="caution">
    <text evidence="2">The sequence shown here is derived from an EMBL/GenBank/DDBJ whole genome shotgun (WGS) entry which is preliminary data.</text>
</comment>
<feature type="region of interest" description="Disordered" evidence="1">
    <location>
        <begin position="479"/>
        <end position="501"/>
    </location>
</feature>
<reference evidence="2 3" key="1">
    <citation type="journal article" date="2022" name="Nat. Ecol. Evol.">
        <title>A masculinizing supergene underlies an exaggerated male reproductive morph in a spider.</title>
        <authorList>
            <person name="Hendrickx F."/>
            <person name="De Corte Z."/>
            <person name="Sonet G."/>
            <person name="Van Belleghem S.M."/>
            <person name="Kostlbacher S."/>
            <person name="Vangestel C."/>
        </authorList>
    </citation>
    <scope>NUCLEOTIDE SEQUENCE [LARGE SCALE GENOMIC DNA]</scope>
    <source>
        <strain evidence="2">W744_W776</strain>
    </source>
</reference>
<feature type="region of interest" description="Disordered" evidence="1">
    <location>
        <begin position="423"/>
        <end position="462"/>
    </location>
</feature>
<dbReference type="AlphaFoldDB" id="A0AAV6VJX8"/>
<dbReference type="EMBL" id="JAFNEN010000074">
    <property type="protein sequence ID" value="KAG8196209.1"/>
    <property type="molecule type" value="Genomic_DNA"/>
</dbReference>
<accession>A0AAV6VJX8</accession>
<evidence type="ECO:0000313" key="2">
    <source>
        <dbReference type="EMBL" id="KAG8196209.1"/>
    </source>
</evidence>
<gene>
    <name evidence="2" type="ORF">JTE90_007934</name>
</gene>
<organism evidence="2 3">
    <name type="scientific">Oedothorax gibbosus</name>
    <dbReference type="NCBI Taxonomy" id="931172"/>
    <lineage>
        <taxon>Eukaryota</taxon>
        <taxon>Metazoa</taxon>
        <taxon>Ecdysozoa</taxon>
        <taxon>Arthropoda</taxon>
        <taxon>Chelicerata</taxon>
        <taxon>Arachnida</taxon>
        <taxon>Araneae</taxon>
        <taxon>Araneomorphae</taxon>
        <taxon>Entelegynae</taxon>
        <taxon>Araneoidea</taxon>
        <taxon>Linyphiidae</taxon>
        <taxon>Erigoninae</taxon>
        <taxon>Oedothorax</taxon>
    </lineage>
</organism>
<feature type="compositionally biased region" description="Basic and acidic residues" evidence="1">
    <location>
        <begin position="565"/>
        <end position="596"/>
    </location>
</feature>
<proteinExistence type="predicted"/>
<keyword evidence="3" id="KW-1185">Reference proteome</keyword>
<feature type="compositionally biased region" description="Polar residues" evidence="1">
    <location>
        <begin position="431"/>
        <end position="462"/>
    </location>
</feature>
<dbReference type="Proteomes" id="UP000827092">
    <property type="component" value="Unassembled WGS sequence"/>
</dbReference>
<evidence type="ECO:0000313" key="3">
    <source>
        <dbReference type="Proteomes" id="UP000827092"/>
    </source>
</evidence>
<feature type="compositionally biased region" description="Polar residues" evidence="1">
    <location>
        <begin position="479"/>
        <end position="488"/>
    </location>
</feature>
<sequence>MISLIEQTFQKLLFLQANEAPMTSRLLILFFSTLFLSCSLGEQLQENRRQKRGVAKMMMHMMWDPVRLIRYWHAYDVTKEIAKSWRKIIPTMVLYPYLGHTNGVAKYMNPTHGLTVKSRNKKQTGQFKYPDEHTEYVQSWIDQSMEDYSSPGGSYSHSHTHMDTPVNDYGKTLSSGYVFSNQEQPETSKTPEIRYGERLPGSHVNLESASSMGSMPVIFRPRFKMSQSLGSLGPDAVFAVVNHGHKNAHHVYLKPISHREFKRDNRGRVTLEDQHSGDGQKFVEGVLPLPFPYHVGNERDQPVTFKEVPMPEFDSSVEVDEAASSNIDDTKMRNTHLRKEYLTSRHPGWVRIHQDSKVHSEIPVPLTGHRQEIHIVLHPIPIGDSNQGSAEKSMHFVPYNINANESSVAKDGHFSIIMPSIVPSSHEEKNSSPIESQSKSVDNKSHPGNKTSPSSTEDVYDTKQTSRVMWVLRGKTASDTSAETFAKTSSEDAKDDTNQYPLRLKGQKIDMKQLKQDLKHGTPVLIPFDKKVKFQQNSEDSRNSARNGHMAGTNDPNSIRNSLRLGHEVDISSEAHQELEESRPHYSNEEFEDNKPTQRLLLFLAKKPLPYRR</sequence>